<gene>
    <name evidence="2" type="primary">dtd_36</name>
    <name evidence="2" type="ORF">SDC9_114794</name>
</gene>
<organism evidence="2">
    <name type="scientific">bioreactor metagenome</name>
    <dbReference type="NCBI Taxonomy" id="1076179"/>
    <lineage>
        <taxon>unclassified sequences</taxon>
        <taxon>metagenomes</taxon>
        <taxon>ecological metagenomes</taxon>
    </lineage>
</organism>
<dbReference type="InterPro" id="IPR023509">
    <property type="entry name" value="DTD-like_sf"/>
</dbReference>
<dbReference type="PANTHER" id="PTHR10472">
    <property type="entry name" value="D-TYROSYL-TRNA TYR DEACYLASE"/>
    <property type="match status" value="1"/>
</dbReference>
<dbReference type="AlphaFoldDB" id="A0A645BR19"/>
<dbReference type="SUPFAM" id="SSF69500">
    <property type="entry name" value="DTD-like"/>
    <property type="match status" value="1"/>
</dbReference>
<name>A0A645BR19_9ZZZZ</name>
<comment type="caution">
    <text evidence="2">The sequence shown here is derived from an EMBL/GenBank/DDBJ whole genome shotgun (WGS) entry which is preliminary data.</text>
</comment>
<evidence type="ECO:0000256" key="1">
    <source>
        <dbReference type="ARBA" id="ARBA00009673"/>
    </source>
</evidence>
<dbReference type="Pfam" id="PF02580">
    <property type="entry name" value="Tyr_Deacylase"/>
    <property type="match status" value="1"/>
</dbReference>
<dbReference type="GO" id="GO:0005737">
    <property type="term" value="C:cytoplasm"/>
    <property type="evidence" value="ECO:0007669"/>
    <property type="project" value="InterPro"/>
</dbReference>
<sequence length="155" mass="16890">MTSNGAFHAKIGRGMLVLLGIAVGDTPREAEILCDRIIKLRIFRDEADKMNLPIGKMNTGSDNTAGDILIVPNFTLYADCKKSRRPDFFGAARPEAAKPLFDYFTFCLGDYAKSFAFREGGGTARVLTGVFGADMKITLTNDGPVTIILDTEELC</sequence>
<dbReference type="EC" id="3.1.1.96" evidence="2"/>
<dbReference type="PANTHER" id="PTHR10472:SF5">
    <property type="entry name" value="D-AMINOACYL-TRNA DEACYLASE 1"/>
    <property type="match status" value="1"/>
</dbReference>
<proteinExistence type="inferred from homology"/>
<dbReference type="NCBIfam" id="TIGR00256">
    <property type="entry name" value="D-aminoacyl-tRNA deacylase"/>
    <property type="match status" value="1"/>
</dbReference>
<dbReference type="GO" id="GO:0051500">
    <property type="term" value="F:D-tyrosyl-tRNA(Tyr) deacylase activity"/>
    <property type="evidence" value="ECO:0007669"/>
    <property type="project" value="TreeGrafter"/>
</dbReference>
<dbReference type="Gene3D" id="3.50.80.10">
    <property type="entry name" value="D-tyrosyl-tRNA(Tyr) deacylase"/>
    <property type="match status" value="1"/>
</dbReference>
<protein>
    <submittedName>
        <fullName evidence="2">D-aminoacyl-tRNA deacylase</fullName>
        <ecNumber evidence="2">3.1.1.96</ecNumber>
    </submittedName>
</protein>
<evidence type="ECO:0000313" key="2">
    <source>
        <dbReference type="EMBL" id="MPM67869.1"/>
    </source>
</evidence>
<dbReference type="InterPro" id="IPR003732">
    <property type="entry name" value="Daa-tRNA_deacyls_DTD"/>
</dbReference>
<comment type="similarity">
    <text evidence="1">Belongs to the DTD family.</text>
</comment>
<reference evidence="2" key="1">
    <citation type="submission" date="2019-08" db="EMBL/GenBank/DDBJ databases">
        <authorList>
            <person name="Kucharzyk K."/>
            <person name="Murdoch R.W."/>
            <person name="Higgins S."/>
            <person name="Loffler F."/>
        </authorList>
    </citation>
    <scope>NUCLEOTIDE SEQUENCE</scope>
</reference>
<dbReference type="EMBL" id="VSSQ01021935">
    <property type="protein sequence ID" value="MPM67869.1"/>
    <property type="molecule type" value="Genomic_DNA"/>
</dbReference>
<keyword evidence="2" id="KW-0378">Hydrolase</keyword>
<accession>A0A645BR19</accession>